<evidence type="ECO:0000313" key="5">
    <source>
        <dbReference type="EMBL" id="GGC89156.1"/>
    </source>
</evidence>
<keyword evidence="6" id="KW-1185">Reference proteome</keyword>
<proteinExistence type="inferred from homology"/>
<gene>
    <name evidence="5" type="ORF">GCM10010994_53750</name>
</gene>
<comment type="similarity">
    <text evidence="1">Belongs to the leucine-binding protein family.</text>
</comment>
<dbReference type="PANTHER" id="PTHR47235">
    <property type="entry name" value="BLR6548 PROTEIN"/>
    <property type="match status" value="1"/>
</dbReference>
<feature type="domain" description="Leucine-binding protein" evidence="4">
    <location>
        <begin position="39"/>
        <end position="396"/>
    </location>
</feature>
<name>A0A916XNF2_9HYPH</name>
<evidence type="ECO:0000256" key="1">
    <source>
        <dbReference type="ARBA" id="ARBA00010062"/>
    </source>
</evidence>
<comment type="caution">
    <text evidence="5">The sequence shown here is derived from an EMBL/GenBank/DDBJ whole genome shotgun (WGS) entry which is preliminary data.</text>
</comment>
<evidence type="ECO:0000313" key="6">
    <source>
        <dbReference type="Proteomes" id="UP000637002"/>
    </source>
</evidence>
<dbReference type="AlphaFoldDB" id="A0A916XNF2"/>
<evidence type="ECO:0000259" key="4">
    <source>
        <dbReference type="Pfam" id="PF13458"/>
    </source>
</evidence>
<reference evidence="5" key="1">
    <citation type="journal article" date="2014" name="Int. J. Syst. Evol. Microbiol.">
        <title>Complete genome sequence of Corynebacterium casei LMG S-19264T (=DSM 44701T), isolated from a smear-ripened cheese.</title>
        <authorList>
            <consortium name="US DOE Joint Genome Institute (JGI-PGF)"/>
            <person name="Walter F."/>
            <person name="Albersmeier A."/>
            <person name="Kalinowski J."/>
            <person name="Ruckert C."/>
        </authorList>
    </citation>
    <scope>NUCLEOTIDE SEQUENCE</scope>
    <source>
        <strain evidence="5">CGMCC 1.12919</strain>
    </source>
</reference>
<dbReference type="Pfam" id="PF13458">
    <property type="entry name" value="Peripla_BP_6"/>
    <property type="match status" value="1"/>
</dbReference>
<dbReference type="InterPro" id="IPR028082">
    <property type="entry name" value="Peripla_BP_I"/>
</dbReference>
<organism evidence="5 6">
    <name type="scientific">Chelatococcus reniformis</name>
    <dbReference type="NCBI Taxonomy" id="1494448"/>
    <lineage>
        <taxon>Bacteria</taxon>
        <taxon>Pseudomonadati</taxon>
        <taxon>Pseudomonadota</taxon>
        <taxon>Alphaproteobacteria</taxon>
        <taxon>Hyphomicrobiales</taxon>
        <taxon>Chelatococcaceae</taxon>
        <taxon>Chelatococcus</taxon>
    </lineage>
</organism>
<reference evidence="5" key="2">
    <citation type="submission" date="2020-09" db="EMBL/GenBank/DDBJ databases">
        <authorList>
            <person name="Sun Q."/>
            <person name="Zhou Y."/>
        </authorList>
    </citation>
    <scope>NUCLEOTIDE SEQUENCE</scope>
    <source>
        <strain evidence="5">CGMCC 1.12919</strain>
    </source>
</reference>
<evidence type="ECO:0000256" key="2">
    <source>
        <dbReference type="ARBA" id="ARBA00022729"/>
    </source>
</evidence>
<evidence type="ECO:0000256" key="3">
    <source>
        <dbReference type="SAM" id="SignalP"/>
    </source>
</evidence>
<dbReference type="SUPFAM" id="SSF53822">
    <property type="entry name" value="Periplasmic binding protein-like I"/>
    <property type="match status" value="1"/>
</dbReference>
<sequence>MKRLYRAAGACAAATIVLSAVASPASAEKAAGPGVSDSEIKIGNTMPYSGPASSLGAVGRVAGAYFRMINEQGGINGRKLTLLSLDDGFAPPKTVEQTRKLVESDGVAFMFATMGTAPSSAIAKYLNGAKVPQIFLISSASKWNDPKNQPWSIAFPWQPPYANEAAIYLSYIRKQKPDARIALLYQNDDAGKEYLKGTRDALGADADKVIAAALPFEVADPTVDSQILALAATKADALMIYGVTPRACSQAIRKTAEIGWTAVRFLAGGCANPETVLKPAGLENAAGLISVIAFKPITAGPQTDPAIIAYLDFMKKYSPELDPLNSNGSYAYTIAGALTKVLQQAGSDLTRENIMRQAANLKDVELPLLLPGIRLNTSPDDFRPLRDGYLAQFKGGEWVAFGDLIKGQ</sequence>
<dbReference type="Proteomes" id="UP000637002">
    <property type="component" value="Unassembled WGS sequence"/>
</dbReference>
<keyword evidence="2 3" id="KW-0732">Signal</keyword>
<feature type="chain" id="PRO_5036689206" evidence="3">
    <location>
        <begin position="23"/>
        <end position="408"/>
    </location>
</feature>
<protein>
    <submittedName>
        <fullName evidence="5">Branched-chain amino acid ABC transporter substrate-binding protein</fullName>
    </submittedName>
</protein>
<dbReference type="Gene3D" id="3.40.50.2300">
    <property type="match status" value="2"/>
</dbReference>
<dbReference type="PANTHER" id="PTHR47235:SF1">
    <property type="entry name" value="BLR6548 PROTEIN"/>
    <property type="match status" value="1"/>
</dbReference>
<dbReference type="EMBL" id="BMGG01000011">
    <property type="protein sequence ID" value="GGC89156.1"/>
    <property type="molecule type" value="Genomic_DNA"/>
</dbReference>
<accession>A0A916XNF2</accession>
<dbReference type="InterPro" id="IPR028081">
    <property type="entry name" value="Leu-bd"/>
</dbReference>
<feature type="signal peptide" evidence="3">
    <location>
        <begin position="1"/>
        <end position="22"/>
    </location>
</feature>
<dbReference type="RefSeq" id="WP_244642244.1">
    <property type="nucleotide sequence ID" value="NZ_BMGG01000011.1"/>
</dbReference>
<dbReference type="CDD" id="cd06343">
    <property type="entry name" value="PBP1_ABC_ligand_binding-like"/>
    <property type="match status" value="1"/>
</dbReference>